<sequence>MSTQEKIVHDPNAPVDPRVEMLVNDLIGRVADKWTLLVLEELEDNGVLRFTELARMVPGISQKMLTQTLRAMERDGLVERTVHPVIPPKVEYRLTDLGHSLGEAFCGVWHWAGDNLDRVEAARKAFDDRG</sequence>
<protein>
    <submittedName>
        <fullName evidence="5">Helix-turn-helix domain-containing protein</fullName>
    </submittedName>
</protein>
<dbReference type="InterPro" id="IPR036388">
    <property type="entry name" value="WH-like_DNA-bd_sf"/>
</dbReference>
<dbReference type="InterPro" id="IPR011991">
    <property type="entry name" value="ArsR-like_HTH"/>
</dbReference>
<dbReference type="InterPro" id="IPR036390">
    <property type="entry name" value="WH_DNA-bd_sf"/>
</dbReference>
<reference evidence="5 6" key="1">
    <citation type="journal article" date="2019" name="Int. J. Syst. Evol. Microbiol.">
        <title>The Global Catalogue of Microorganisms (GCM) 10K type strain sequencing project: providing services to taxonomists for standard genome sequencing and annotation.</title>
        <authorList>
            <consortium name="The Broad Institute Genomics Platform"/>
            <consortium name="The Broad Institute Genome Sequencing Center for Infectious Disease"/>
            <person name="Wu L."/>
            <person name="Ma J."/>
        </authorList>
    </citation>
    <scope>NUCLEOTIDE SEQUENCE [LARGE SCALE GENOMIC DNA]</scope>
    <source>
        <strain evidence="5 6">JCM 15910</strain>
    </source>
</reference>
<dbReference type="InterPro" id="IPR002577">
    <property type="entry name" value="HTH_HxlR"/>
</dbReference>
<proteinExistence type="predicted"/>
<dbReference type="CDD" id="cd00090">
    <property type="entry name" value="HTH_ARSR"/>
    <property type="match status" value="1"/>
</dbReference>
<dbReference type="Gene3D" id="1.10.10.10">
    <property type="entry name" value="Winged helix-like DNA-binding domain superfamily/Winged helix DNA-binding domain"/>
    <property type="match status" value="1"/>
</dbReference>
<evidence type="ECO:0000313" key="5">
    <source>
        <dbReference type="EMBL" id="GAA0864743.1"/>
    </source>
</evidence>
<evidence type="ECO:0000256" key="1">
    <source>
        <dbReference type="ARBA" id="ARBA00023015"/>
    </source>
</evidence>
<dbReference type="Proteomes" id="UP001500738">
    <property type="component" value="Unassembled WGS sequence"/>
</dbReference>
<comment type="caution">
    <text evidence="5">The sequence shown here is derived from an EMBL/GenBank/DDBJ whole genome shotgun (WGS) entry which is preliminary data.</text>
</comment>
<accession>A0ABN1M5Y6</accession>
<dbReference type="RefSeq" id="WP_215355052.1">
    <property type="nucleotide sequence ID" value="NZ_BAAAFE010000007.1"/>
</dbReference>
<keyword evidence="3" id="KW-0804">Transcription</keyword>
<keyword evidence="1" id="KW-0805">Transcription regulation</keyword>
<evidence type="ECO:0000256" key="3">
    <source>
        <dbReference type="ARBA" id="ARBA00023163"/>
    </source>
</evidence>
<keyword evidence="6" id="KW-1185">Reference proteome</keyword>
<dbReference type="SUPFAM" id="SSF46785">
    <property type="entry name" value="Winged helix' DNA-binding domain"/>
    <property type="match status" value="1"/>
</dbReference>
<organism evidence="5 6">
    <name type="scientific">Sphingopyxis soli</name>
    <dbReference type="NCBI Taxonomy" id="592051"/>
    <lineage>
        <taxon>Bacteria</taxon>
        <taxon>Pseudomonadati</taxon>
        <taxon>Pseudomonadota</taxon>
        <taxon>Alphaproteobacteria</taxon>
        <taxon>Sphingomonadales</taxon>
        <taxon>Sphingomonadaceae</taxon>
        <taxon>Sphingopyxis</taxon>
    </lineage>
</organism>
<dbReference type="PANTHER" id="PTHR33204:SF39">
    <property type="entry name" value="TRANSCRIPTIONAL REGULATORY PROTEIN"/>
    <property type="match status" value="1"/>
</dbReference>
<dbReference type="PROSITE" id="PS51118">
    <property type="entry name" value="HTH_HXLR"/>
    <property type="match status" value="1"/>
</dbReference>
<gene>
    <name evidence="5" type="ORF">GCM10009115_20510</name>
</gene>
<name>A0ABN1M5Y6_9SPHN</name>
<evidence type="ECO:0000313" key="6">
    <source>
        <dbReference type="Proteomes" id="UP001500738"/>
    </source>
</evidence>
<feature type="domain" description="HTH hxlR-type" evidence="4">
    <location>
        <begin position="13"/>
        <end position="120"/>
    </location>
</feature>
<dbReference type="PANTHER" id="PTHR33204">
    <property type="entry name" value="TRANSCRIPTIONAL REGULATOR, MARR FAMILY"/>
    <property type="match status" value="1"/>
</dbReference>
<dbReference type="Pfam" id="PF01638">
    <property type="entry name" value="HxlR"/>
    <property type="match status" value="1"/>
</dbReference>
<keyword evidence="2" id="KW-0238">DNA-binding</keyword>
<dbReference type="EMBL" id="BAAAFE010000007">
    <property type="protein sequence ID" value="GAA0864743.1"/>
    <property type="molecule type" value="Genomic_DNA"/>
</dbReference>
<evidence type="ECO:0000259" key="4">
    <source>
        <dbReference type="PROSITE" id="PS51118"/>
    </source>
</evidence>
<evidence type="ECO:0000256" key="2">
    <source>
        <dbReference type="ARBA" id="ARBA00023125"/>
    </source>
</evidence>